<dbReference type="Proteomes" id="UP000671910">
    <property type="component" value="Chromosome"/>
</dbReference>
<name>A0A9E6SU38_9ACTN</name>
<sequence>MRDMRRKKQALEDDEARAVLESAGEGVLSLIDDEGLPYGVPVNYVLVGDTLFAHSALEGRKIDAIRANPRASFAVIDRADVVPEEFTTVFRSVIVEGPVRLVADAAEAHEALMALGLKFNPDRQACEEAVAKSGGRCAVIALDVERVSGKESLRLRRERKA</sequence>
<reference evidence="1 3" key="1">
    <citation type="submission" date="2019-11" db="EMBL/GenBank/DDBJ databases">
        <title>Eggerthellaceae novel genus isolated from the rectal contents of marmort.</title>
        <authorList>
            <person name="Zhang G."/>
        </authorList>
    </citation>
    <scope>NUCLEOTIDE SEQUENCE [LARGE SCALE GENOMIC DNA]</scope>
    <source>
        <strain evidence="1">Zg-886</strain>
        <strain evidence="3">zg-886</strain>
    </source>
</reference>
<dbReference type="Pfam" id="PF12900">
    <property type="entry name" value="Pyridox_ox_2"/>
    <property type="match status" value="1"/>
</dbReference>
<dbReference type="SUPFAM" id="SSF50475">
    <property type="entry name" value="FMN-binding split barrel"/>
    <property type="match status" value="1"/>
</dbReference>
<evidence type="ECO:0000313" key="1">
    <source>
        <dbReference type="EMBL" id="NHM14276.1"/>
    </source>
</evidence>
<accession>A0A9E6SU38</accession>
<dbReference type="PANTHER" id="PTHR34071">
    <property type="entry name" value="5-NITROIMIDAZOLE ANTIBIOTICS RESISTANCE PROTEIN, NIMA-FAMILY-RELATED PROTEIN-RELATED"/>
    <property type="match status" value="1"/>
</dbReference>
<dbReference type="InterPro" id="IPR012349">
    <property type="entry name" value="Split_barrel_FMN-bd"/>
</dbReference>
<organism evidence="2 4">
    <name type="scientific">Xiamenia xianingshaonis</name>
    <dbReference type="NCBI Taxonomy" id="2682776"/>
    <lineage>
        <taxon>Bacteria</taxon>
        <taxon>Bacillati</taxon>
        <taxon>Actinomycetota</taxon>
        <taxon>Coriobacteriia</taxon>
        <taxon>Eggerthellales</taxon>
        <taxon>Eggerthellaceae</taxon>
        <taxon>Xiamenia</taxon>
    </lineage>
</organism>
<protein>
    <submittedName>
        <fullName evidence="1">5-nitroimidazole antibiotic resistance protein</fullName>
    </submittedName>
    <submittedName>
        <fullName evidence="2">Pyridoxamine 5'-phosphate oxidase family protein</fullName>
    </submittedName>
</protein>
<dbReference type="Gene3D" id="2.30.110.10">
    <property type="entry name" value="Electron Transport, Fmn-binding Protein, Chain A"/>
    <property type="match status" value="1"/>
</dbReference>
<dbReference type="EMBL" id="WPCR01000006">
    <property type="protein sequence ID" value="NHM14276.1"/>
    <property type="molecule type" value="Genomic_DNA"/>
</dbReference>
<dbReference type="AlphaFoldDB" id="A0A9E6SU38"/>
<dbReference type="InterPro" id="IPR024747">
    <property type="entry name" value="Pyridox_Oxase-rel"/>
</dbReference>
<gene>
    <name evidence="1" type="ORF">GMI68_05770</name>
    <name evidence="2" type="ORF">J7S26_07100</name>
</gene>
<reference evidence="2" key="2">
    <citation type="submission" date="2021-04" db="EMBL/GenBank/DDBJ databases">
        <title>Novel species in family Eggerthellaceae.</title>
        <authorList>
            <person name="Zhang G."/>
        </authorList>
    </citation>
    <scope>NUCLEOTIDE SEQUENCE</scope>
    <source>
        <strain evidence="2">Zg-886</strain>
    </source>
</reference>
<proteinExistence type="predicted"/>
<dbReference type="RefSeq" id="WP_166339488.1">
    <property type="nucleotide sequence ID" value="NZ_CP072829.1"/>
</dbReference>
<evidence type="ECO:0000313" key="4">
    <source>
        <dbReference type="Proteomes" id="UP000671910"/>
    </source>
</evidence>
<evidence type="ECO:0000313" key="3">
    <source>
        <dbReference type="Proteomes" id="UP000636394"/>
    </source>
</evidence>
<dbReference type="KEGG" id="ebz:J7S26_07100"/>
<dbReference type="Proteomes" id="UP000636394">
    <property type="component" value="Unassembled WGS sequence"/>
</dbReference>
<dbReference type="PANTHER" id="PTHR34071:SF2">
    <property type="entry name" value="FLAVIN-NUCLEOTIDE-BINDING PROTEIN"/>
    <property type="match status" value="1"/>
</dbReference>
<dbReference type="EMBL" id="CP072829">
    <property type="protein sequence ID" value="QTU84115.1"/>
    <property type="molecule type" value="Genomic_DNA"/>
</dbReference>
<evidence type="ECO:0000313" key="2">
    <source>
        <dbReference type="EMBL" id="QTU84115.1"/>
    </source>
</evidence>
<keyword evidence="3" id="KW-1185">Reference proteome</keyword>